<protein>
    <submittedName>
        <fullName evidence="4">Hypothetical conserved protein</fullName>
    </submittedName>
</protein>
<dbReference type="CDD" id="cd05828">
    <property type="entry name" value="Sortase_D_1"/>
    <property type="match status" value="1"/>
</dbReference>
<keyword evidence="3" id="KW-0812">Transmembrane</keyword>
<evidence type="ECO:0000256" key="3">
    <source>
        <dbReference type="SAM" id="Phobius"/>
    </source>
</evidence>
<dbReference type="InterPro" id="IPR041999">
    <property type="entry name" value="Sortase_D_1"/>
</dbReference>
<evidence type="ECO:0000256" key="2">
    <source>
        <dbReference type="PIRSR" id="PIRSR605754-1"/>
    </source>
</evidence>
<dbReference type="GO" id="GO:0016787">
    <property type="term" value="F:hydrolase activity"/>
    <property type="evidence" value="ECO:0007669"/>
    <property type="project" value="UniProtKB-KW"/>
</dbReference>
<evidence type="ECO:0000313" key="5">
    <source>
        <dbReference type="Proteomes" id="UP000000822"/>
    </source>
</evidence>
<keyword evidence="3" id="KW-1133">Transmembrane helix</keyword>
<dbReference type="HOGENOM" id="CLU_045680_8_2_9"/>
<dbReference type="NCBIfam" id="TIGR01076">
    <property type="entry name" value="sortase_fam"/>
    <property type="match status" value="1"/>
</dbReference>
<dbReference type="NCBIfam" id="NF033746">
    <property type="entry name" value="class_D_sortase"/>
    <property type="match status" value="1"/>
</dbReference>
<reference evidence="4 5" key="1">
    <citation type="journal article" date="2001" name="FEMS Microbiol. Lett.">
        <title>Oceanobacillus iheyensis gen. nov., sp. nov., a deep-sea extremely halotolerant and alkaliphilic species isolated from a depth of 1050 m on the Iheya Ridge.</title>
        <authorList>
            <person name="Lu J."/>
            <person name="Nogi Y."/>
            <person name="Takami H."/>
        </authorList>
    </citation>
    <scope>NUCLEOTIDE SEQUENCE [LARGE SCALE GENOMIC DNA]</scope>
    <source>
        <strain evidence="5">DSM 14371 / CIP 107618 / JCM 11309 / KCTC 3954 / HTE831</strain>
    </source>
</reference>
<keyword evidence="5" id="KW-1185">Reference proteome</keyword>
<dbReference type="Gene3D" id="2.40.260.10">
    <property type="entry name" value="Sortase"/>
    <property type="match status" value="1"/>
</dbReference>
<dbReference type="STRING" id="221109.gene:10735444"/>
<sequence length="194" mass="21601">MKDKRILTIIGAALIIGGLWVFLNNSILFVKGYELGTTNGHTLIDNRAIKKQEIEEEAVQEPPKIGEEIGSLTIERIDATIPIFHGTDEDELAKGIGHFADSVLPGEKDNSVLSGHRDTVFRRLDEVKLGDNLVVTTASDSFTYKVRKIRIVDEDDRTVIVPKPRATLTVSTCYPFDFIGSAPERYILEAYLVE</sequence>
<proteinExistence type="predicted"/>
<dbReference type="InterPro" id="IPR053525">
    <property type="entry name" value="Sortase_D"/>
</dbReference>
<dbReference type="Pfam" id="PF04203">
    <property type="entry name" value="Sortase"/>
    <property type="match status" value="1"/>
</dbReference>
<dbReference type="PhylomeDB" id="Q8ELN0"/>
<dbReference type="eggNOG" id="COG3764">
    <property type="taxonomic scope" value="Bacteria"/>
</dbReference>
<name>Q8ELN0_OCEIH</name>
<dbReference type="InterPro" id="IPR023365">
    <property type="entry name" value="Sortase_dom-sf"/>
</dbReference>
<dbReference type="OrthoDB" id="165822at2"/>
<dbReference type="InterPro" id="IPR005754">
    <property type="entry name" value="Sortase"/>
</dbReference>
<feature type="transmembrane region" description="Helical" evidence="3">
    <location>
        <begin position="6"/>
        <end position="23"/>
    </location>
</feature>
<keyword evidence="1" id="KW-0378">Hydrolase</keyword>
<feature type="active site" description="Acyl-thioester intermediate" evidence="2">
    <location>
        <position position="173"/>
    </location>
</feature>
<dbReference type="EMBL" id="BA000028">
    <property type="protein sequence ID" value="BAC15148.1"/>
    <property type="molecule type" value="Genomic_DNA"/>
</dbReference>
<dbReference type="KEGG" id="oih:OB3192"/>
<evidence type="ECO:0000313" key="4">
    <source>
        <dbReference type="EMBL" id="BAC15148.1"/>
    </source>
</evidence>
<feature type="active site" description="Proton donor/acceptor" evidence="2">
    <location>
        <position position="116"/>
    </location>
</feature>
<reference evidence="4 5" key="2">
    <citation type="journal article" date="2002" name="Nucleic Acids Res.">
        <title>Genome sequence of Oceanobacillus iheyensis isolated from the Iheya Ridge and its unexpected adaptive capabilities to extreme environments.</title>
        <authorList>
            <person name="Takami H."/>
            <person name="Takaki Y."/>
            <person name="Uchiyama I."/>
        </authorList>
    </citation>
    <scope>NUCLEOTIDE SEQUENCE [LARGE SCALE GENOMIC DNA]</scope>
    <source>
        <strain evidence="5">DSM 14371 / CIP 107618 / JCM 11309 / KCTC 3954 / HTE831</strain>
    </source>
</reference>
<dbReference type="Proteomes" id="UP000000822">
    <property type="component" value="Chromosome"/>
</dbReference>
<dbReference type="RefSeq" id="WP_011067588.1">
    <property type="nucleotide sequence ID" value="NC_004193.1"/>
</dbReference>
<evidence type="ECO:0000256" key="1">
    <source>
        <dbReference type="ARBA" id="ARBA00022801"/>
    </source>
</evidence>
<dbReference type="AlphaFoldDB" id="Q8ELN0"/>
<dbReference type="MEROPS" id="C60.008"/>
<accession>Q8ELN0</accession>
<organism evidence="4 5">
    <name type="scientific">Oceanobacillus iheyensis (strain DSM 14371 / CIP 107618 / JCM 11309 / KCTC 3954 / HTE831)</name>
    <dbReference type="NCBI Taxonomy" id="221109"/>
    <lineage>
        <taxon>Bacteria</taxon>
        <taxon>Bacillati</taxon>
        <taxon>Bacillota</taxon>
        <taxon>Bacilli</taxon>
        <taxon>Bacillales</taxon>
        <taxon>Bacillaceae</taxon>
        <taxon>Oceanobacillus</taxon>
    </lineage>
</organism>
<dbReference type="SUPFAM" id="SSF63817">
    <property type="entry name" value="Sortase"/>
    <property type="match status" value="1"/>
</dbReference>
<keyword evidence="3" id="KW-0472">Membrane</keyword>
<gene>
    <name evidence="4" type="ordered locus">OB3192</name>
</gene>